<dbReference type="Proteomes" id="UP000005938">
    <property type="component" value="Unassembled WGS sequence"/>
</dbReference>
<evidence type="ECO:0000313" key="7">
    <source>
        <dbReference type="Proteomes" id="UP000005938"/>
    </source>
</evidence>
<dbReference type="InterPro" id="IPR024185">
    <property type="entry name" value="FTHF_cligase-like_sf"/>
</dbReference>
<dbReference type="RefSeq" id="WP_008236692.1">
    <property type="nucleotide sequence ID" value="NZ_AJJU01000002.1"/>
</dbReference>
<gene>
    <name evidence="6" type="ORF">W5A_01560</name>
</gene>
<comment type="caution">
    <text evidence="6">The sequence shown here is derived from an EMBL/GenBank/DDBJ whole genome shotgun (WGS) entry which is preliminary data.</text>
</comment>
<dbReference type="PATRIC" id="fig|946077.3.peg.321"/>
<evidence type="ECO:0000256" key="2">
    <source>
        <dbReference type="ARBA" id="ARBA00022741"/>
    </source>
</evidence>
<comment type="cofactor">
    <cofactor evidence="5">
        <name>Mg(2+)</name>
        <dbReference type="ChEBI" id="CHEBI:18420"/>
    </cofactor>
</comment>
<accession>I0WJV3</accession>
<dbReference type="GO" id="GO:0005524">
    <property type="term" value="F:ATP binding"/>
    <property type="evidence" value="ECO:0007669"/>
    <property type="project" value="UniProtKB-KW"/>
</dbReference>
<sequence length="187" mass="21565">MVKSELRKKYKELRNSLTDNYIEEQSLAIANRLLSLPIWEKSYYHIFLSISSKKEINTSYILHILQGKDKNIIISKSNFQDLSLQHFLLTDTTVIRPNHWGIPEPEEGIEVPIQKIDVVFIPLLTFDVSGNRVGYGKGFYDGFLAQCKPETLKIGLSFFEPEDQIDDISKSDIPLDFCITPKNTYTF</sequence>
<dbReference type="Pfam" id="PF01812">
    <property type="entry name" value="5-FTHF_cyc-lig"/>
    <property type="match status" value="1"/>
</dbReference>
<keyword evidence="5" id="KW-0460">Magnesium</keyword>
<comment type="similarity">
    <text evidence="1 5">Belongs to the 5-formyltetrahydrofolate cyclo-ligase family.</text>
</comment>
<feature type="binding site" evidence="4">
    <location>
        <begin position="132"/>
        <end position="140"/>
    </location>
    <ligand>
        <name>ATP</name>
        <dbReference type="ChEBI" id="CHEBI:30616"/>
    </ligand>
</feature>
<organism evidence="6 7">
    <name type="scientific">Imtechella halotolerans K1</name>
    <dbReference type="NCBI Taxonomy" id="946077"/>
    <lineage>
        <taxon>Bacteria</taxon>
        <taxon>Pseudomonadati</taxon>
        <taxon>Bacteroidota</taxon>
        <taxon>Flavobacteriia</taxon>
        <taxon>Flavobacteriales</taxon>
        <taxon>Flavobacteriaceae</taxon>
        <taxon>Imtechella</taxon>
    </lineage>
</organism>
<reference evidence="6 7" key="1">
    <citation type="journal article" date="2012" name="J. Bacteriol.">
        <title>Genome Sequence of the Halotolerant Bacterium Imtechella halotolerans K1T.</title>
        <authorList>
            <person name="Kumar S."/>
            <person name="Vikram S."/>
            <person name="Subramanian S."/>
            <person name="Raghava G.P."/>
            <person name="Pinnaka A.K."/>
        </authorList>
    </citation>
    <scope>NUCLEOTIDE SEQUENCE [LARGE SCALE GENOMIC DNA]</scope>
    <source>
        <strain evidence="6 7">K1</strain>
    </source>
</reference>
<dbReference type="PANTHER" id="PTHR23407">
    <property type="entry name" value="ATPASE INHIBITOR/5-FORMYLTETRAHYDROFOLATE CYCLO-LIGASE"/>
    <property type="match status" value="1"/>
</dbReference>
<dbReference type="eggNOG" id="COG0212">
    <property type="taxonomic scope" value="Bacteria"/>
</dbReference>
<dbReference type="NCBIfam" id="TIGR02727">
    <property type="entry name" value="MTHFS_bact"/>
    <property type="match status" value="1"/>
</dbReference>
<dbReference type="AlphaFoldDB" id="I0WJV3"/>
<dbReference type="PANTHER" id="PTHR23407:SF1">
    <property type="entry name" value="5-FORMYLTETRAHYDROFOLATE CYCLO-LIGASE"/>
    <property type="match status" value="1"/>
</dbReference>
<dbReference type="PIRSF" id="PIRSF006806">
    <property type="entry name" value="FTHF_cligase"/>
    <property type="match status" value="1"/>
</dbReference>
<dbReference type="EMBL" id="AJJU01000002">
    <property type="protein sequence ID" value="EID76669.1"/>
    <property type="molecule type" value="Genomic_DNA"/>
</dbReference>
<dbReference type="GO" id="GO:0030272">
    <property type="term" value="F:5-formyltetrahydrofolate cyclo-ligase activity"/>
    <property type="evidence" value="ECO:0007669"/>
    <property type="project" value="UniProtKB-EC"/>
</dbReference>
<evidence type="ECO:0000256" key="4">
    <source>
        <dbReference type="PIRSR" id="PIRSR006806-1"/>
    </source>
</evidence>
<name>I0WJV3_9FLAO</name>
<comment type="catalytic activity">
    <reaction evidence="5">
        <text>(6S)-5-formyl-5,6,7,8-tetrahydrofolate + ATP = (6R)-5,10-methenyltetrahydrofolate + ADP + phosphate</text>
        <dbReference type="Rhea" id="RHEA:10488"/>
        <dbReference type="ChEBI" id="CHEBI:30616"/>
        <dbReference type="ChEBI" id="CHEBI:43474"/>
        <dbReference type="ChEBI" id="CHEBI:57455"/>
        <dbReference type="ChEBI" id="CHEBI:57457"/>
        <dbReference type="ChEBI" id="CHEBI:456216"/>
        <dbReference type="EC" id="6.3.3.2"/>
    </reaction>
</comment>
<dbReference type="GO" id="GO:0009396">
    <property type="term" value="P:folic acid-containing compound biosynthetic process"/>
    <property type="evidence" value="ECO:0007669"/>
    <property type="project" value="TreeGrafter"/>
</dbReference>
<dbReference type="STRING" id="946077.W5A_01560"/>
<evidence type="ECO:0000256" key="5">
    <source>
        <dbReference type="RuleBase" id="RU361279"/>
    </source>
</evidence>
<dbReference type="InterPro" id="IPR002698">
    <property type="entry name" value="FTHF_cligase"/>
</dbReference>
<dbReference type="InterPro" id="IPR037171">
    <property type="entry name" value="NagB/RpiA_transferase-like"/>
</dbReference>
<feature type="binding site" evidence="4">
    <location>
        <position position="50"/>
    </location>
    <ligand>
        <name>substrate</name>
    </ligand>
</feature>
<evidence type="ECO:0000313" key="6">
    <source>
        <dbReference type="EMBL" id="EID76669.1"/>
    </source>
</evidence>
<evidence type="ECO:0000256" key="3">
    <source>
        <dbReference type="ARBA" id="ARBA00022840"/>
    </source>
</evidence>
<keyword evidence="2 4" id="KW-0547">Nucleotide-binding</keyword>
<protein>
    <recommendedName>
        <fullName evidence="5">5-formyltetrahydrofolate cyclo-ligase</fullName>
        <ecNumber evidence="5">6.3.3.2</ecNumber>
    </recommendedName>
</protein>
<evidence type="ECO:0000256" key="1">
    <source>
        <dbReference type="ARBA" id="ARBA00010638"/>
    </source>
</evidence>
<keyword evidence="7" id="KW-1185">Reference proteome</keyword>
<dbReference type="Gene3D" id="3.40.50.10420">
    <property type="entry name" value="NagB/RpiA/CoA transferase-like"/>
    <property type="match status" value="1"/>
</dbReference>
<dbReference type="GO" id="GO:0046872">
    <property type="term" value="F:metal ion binding"/>
    <property type="evidence" value="ECO:0007669"/>
    <property type="project" value="UniProtKB-KW"/>
</dbReference>
<keyword evidence="6" id="KW-0436">Ligase</keyword>
<proteinExistence type="inferred from homology"/>
<dbReference type="EC" id="6.3.3.2" evidence="5"/>
<dbReference type="OrthoDB" id="9801938at2"/>
<feature type="binding site" evidence="4">
    <location>
        <position position="55"/>
    </location>
    <ligand>
        <name>substrate</name>
    </ligand>
</feature>
<dbReference type="SUPFAM" id="SSF100950">
    <property type="entry name" value="NagB/RpiA/CoA transferase-like"/>
    <property type="match status" value="1"/>
</dbReference>
<feature type="binding site" evidence="4">
    <location>
        <begin position="3"/>
        <end position="7"/>
    </location>
    <ligand>
        <name>ATP</name>
        <dbReference type="ChEBI" id="CHEBI:30616"/>
    </ligand>
</feature>
<keyword evidence="5" id="KW-0479">Metal-binding</keyword>
<dbReference type="GO" id="GO:0035999">
    <property type="term" value="P:tetrahydrofolate interconversion"/>
    <property type="evidence" value="ECO:0007669"/>
    <property type="project" value="TreeGrafter"/>
</dbReference>
<keyword evidence="3 4" id="KW-0067">ATP-binding</keyword>